<evidence type="ECO:0000256" key="5">
    <source>
        <dbReference type="ARBA" id="ARBA00022840"/>
    </source>
</evidence>
<dbReference type="GO" id="GO:0005524">
    <property type="term" value="F:ATP binding"/>
    <property type="evidence" value="ECO:0007669"/>
    <property type="project" value="UniProtKB-KW"/>
</dbReference>
<dbReference type="Gene3D" id="3.40.1190.20">
    <property type="match status" value="1"/>
</dbReference>
<dbReference type="PANTHER" id="PTHR43085">
    <property type="entry name" value="HEXOKINASE FAMILY MEMBER"/>
    <property type="match status" value="1"/>
</dbReference>
<dbReference type="CDD" id="cd01167">
    <property type="entry name" value="bac_FRK"/>
    <property type="match status" value="1"/>
</dbReference>
<evidence type="ECO:0000313" key="7">
    <source>
        <dbReference type="EMBL" id="REJ04052.1"/>
    </source>
</evidence>
<dbReference type="Proteomes" id="UP000262172">
    <property type="component" value="Unassembled WGS sequence"/>
</dbReference>
<keyword evidence="2" id="KW-0808">Transferase</keyword>
<dbReference type="GO" id="GO:0016301">
    <property type="term" value="F:kinase activity"/>
    <property type="evidence" value="ECO:0007669"/>
    <property type="project" value="UniProtKB-KW"/>
</dbReference>
<evidence type="ECO:0000256" key="3">
    <source>
        <dbReference type="ARBA" id="ARBA00022741"/>
    </source>
</evidence>
<dbReference type="EMBL" id="QUAB01000048">
    <property type="protein sequence ID" value="REJ04052.1"/>
    <property type="molecule type" value="Genomic_DNA"/>
</dbReference>
<keyword evidence="5" id="KW-0067">ATP-binding</keyword>
<gene>
    <name evidence="7" type="ORF">DY023_17250</name>
</gene>
<evidence type="ECO:0000256" key="4">
    <source>
        <dbReference type="ARBA" id="ARBA00022777"/>
    </source>
</evidence>
<protein>
    <submittedName>
        <fullName evidence="7">Carbohydrate kinase</fullName>
    </submittedName>
</protein>
<evidence type="ECO:0000256" key="2">
    <source>
        <dbReference type="ARBA" id="ARBA00022679"/>
    </source>
</evidence>
<keyword evidence="8" id="KW-1185">Reference proteome</keyword>
<organism evidence="7 8">
    <name type="scientific">Microbacterium bovistercoris</name>
    <dbReference type="NCBI Taxonomy" id="2293570"/>
    <lineage>
        <taxon>Bacteria</taxon>
        <taxon>Bacillati</taxon>
        <taxon>Actinomycetota</taxon>
        <taxon>Actinomycetes</taxon>
        <taxon>Micrococcales</taxon>
        <taxon>Microbacteriaceae</taxon>
        <taxon>Microbacterium</taxon>
    </lineage>
</organism>
<dbReference type="InterPro" id="IPR011611">
    <property type="entry name" value="PfkB_dom"/>
</dbReference>
<dbReference type="InterPro" id="IPR002173">
    <property type="entry name" value="Carboh/pur_kinase_PfkB_CS"/>
</dbReference>
<keyword evidence="4 7" id="KW-0418">Kinase</keyword>
<dbReference type="SUPFAM" id="SSF53613">
    <property type="entry name" value="Ribokinase-like"/>
    <property type="match status" value="1"/>
</dbReference>
<dbReference type="PROSITE" id="PS00584">
    <property type="entry name" value="PFKB_KINASES_2"/>
    <property type="match status" value="1"/>
</dbReference>
<dbReference type="OrthoDB" id="9795789at2"/>
<proteinExistence type="inferred from homology"/>
<keyword evidence="3" id="KW-0547">Nucleotide-binding</keyword>
<name>A0A371NPD7_9MICO</name>
<feature type="domain" description="Carbohydrate kinase PfkB" evidence="6">
    <location>
        <begin position="6"/>
        <end position="297"/>
    </location>
</feature>
<evidence type="ECO:0000313" key="8">
    <source>
        <dbReference type="Proteomes" id="UP000262172"/>
    </source>
</evidence>
<dbReference type="AlphaFoldDB" id="A0A371NPD7"/>
<evidence type="ECO:0000259" key="6">
    <source>
        <dbReference type="Pfam" id="PF00294"/>
    </source>
</evidence>
<sequence length="306" mass="32110">MSGNGRIIVIGEALIDVVHRTDGRVDENPGGSPANVALTLGRLGDAPRLIAAVGRDPHGDLLREWLAASDVELLAVDTARTATATARLAADGSATYEFDIDWSLPDDVSTMDAGIVHTGSIGSLLDPGAEVVRRLVEAARPTALITFDPNVRPALMTDRDATRRRIEALVESADVVKASDEDLAWLYPDRSAQDSASAWQRSGPAVVVVTHGGEGAVAVTAGDTIRVAGRSVQVVDTVGAGDTFMGALIHGLRRAGFTDAGSRERLREVDSVSIEQILDLAATAASITVSRPGADPPRLEELLSQE</sequence>
<dbReference type="RefSeq" id="WP_116243570.1">
    <property type="nucleotide sequence ID" value="NZ_QUAB01000048.1"/>
</dbReference>
<evidence type="ECO:0000256" key="1">
    <source>
        <dbReference type="ARBA" id="ARBA00010688"/>
    </source>
</evidence>
<accession>A0A371NPD7</accession>
<dbReference type="PROSITE" id="PS00583">
    <property type="entry name" value="PFKB_KINASES_1"/>
    <property type="match status" value="1"/>
</dbReference>
<reference evidence="7 8" key="1">
    <citation type="submission" date="2018-08" db="EMBL/GenBank/DDBJ databases">
        <title>Isolation, diversity and antifungal activity of Actinobacteria from cow dung.</title>
        <authorList>
            <person name="Ling L."/>
        </authorList>
    </citation>
    <scope>NUCLEOTIDE SEQUENCE [LARGE SCALE GENOMIC DNA]</scope>
    <source>
        <strain evidence="7 8">NEAU-LLE</strain>
    </source>
</reference>
<dbReference type="Pfam" id="PF00294">
    <property type="entry name" value="PfkB"/>
    <property type="match status" value="1"/>
</dbReference>
<dbReference type="InterPro" id="IPR050306">
    <property type="entry name" value="PfkB_Carbo_kinase"/>
</dbReference>
<dbReference type="PANTHER" id="PTHR43085:SF1">
    <property type="entry name" value="PSEUDOURIDINE KINASE-RELATED"/>
    <property type="match status" value="1"/>
</dbReference>
<comment type="caution">
    <text evidence="7">The sequence shown here is derived from an EMBL/GenBank/DDBJ whole genome shotgun (WGS) entry which is preliminary data.</text>
</comment>
<dbReference type="InterPro" id="IPR029056">
    <property type="entry name" value="Ribokinase-like"/>
</dbReference>
<comment type="similarity">
    <text evidence="1">Belongs to the carbohydrate kinase PfkB family.</text>
</comment>